<keyword evidence="3" id="KW-1185">Reference proteome</keyword>
<comment type="caution">
    <text evidence="2">The sequence shown here is derived from an EMBL/GenBank/DDBJ whole genome shotgun (WGS) entry which is preliminary data.</text>
</comment>
<dbReference type="EMBL" id="JBJKBG010000009">
    <property type="protein sequence ID" value="KAL3723117.1"/>
    <property type="molecule type" value="Genomic_DNA"/>
</dbReference>
<dbReference type="AlphaFoldDB" id="A0ABD3J6Y4"/>
<dbReference type="Proteomes" id="UP001634007">
    <property type="component" value="Unassembled WGS sequence"/>
</dbReference>
<gene>
    <name evidence="2" type="ORF">ACJRO7_035316</name>
</gene>
<evidence type="ECO:0000256" key="1">
    <source>
        <dbReference type="SAM" id="MobiDB-lite"/>
    </source>
</evidence>
<accession>A0ABD3J6Y4</accession>
<reference evidence="2 3" key="1">
    <citation type="submission" date="2024-11" db="EMBL/GenBank/DDBJ databases">
        <title>Chromosome-level genome assembly of Eucalyptus globulus Labill. provides insights into its genome evolution.</title>
        <authorList>
            <person name="Li X."/>
        </authorList>
    </citation>
    <scope>NUCLEOTIDE SEQUENCE [LARGE SCALE GENOMIC DNA]</scope>
    <source>
        <strain evidence="2">CL2024</strain>
        <tissue evidence="2">Fresh tender leaves</tissue>
    </source>
</reference>
<name>A0ABD3J6Y4_EUCGL</name>
<evidence type="ECO:0000313" key="3">
    <source>
        <dbReference type="Proteomes" id="UP001634007"/>
    </source>
</evidence>
<evidence type="ECO:0000313" key="2">
    <source>
        <dbReference type="EMBL" id="KAL3723117.1"/>
    </source>
</evidence>
<proteinExistence type="predicted"/>
<feature type="compositionally biased region" description="Basic residues" evidence="1">
    <location>
        <begin position="24"/>
        <end position="37"/>
    </location>
</feature>
<organism evidence="2 3">
    <name type="scientific">Eucalyptus globulus</name>
    <name type="common">Tasmanian blue gum</name>
    <dbReference type="NCBI Taxonomy" id="34317"/>
    <lineage>
        <taxon>Eukaryota</taxon>
        <taxon>Viridiplantae</taxon>
        <taxon>Streptophyta</taxon>
        <taxon>Embryophyta</taxon>
        <taxon>Tracheophyta</taxon>
        <taxon>Spermatophyta</taxon>
        <taxon>Magnoliopsida</taxon>
        <taxon>eudicotyledons</taxon>
        <taxon>Gunneridae</taxon>
        <taxon>Pentapetalae</taxon>
        <taxon>rosids</taxon>
        <taxon>malvids</taxon>
        <taxon>Myrtales</taxon>
        <taxon>Myrtaceae</taxon>
        <taxon>Myrtoideae</taxon>
        <taxon>Eucalypteae</taxon>
        <taxon>Eucalyptus</taxon>
    </lineage>
</organism>
<sequence>MISGTGHAELNETTANSDYSRPLRQIRRVRADRRRKGSRESDDCEIGAPSMAAASGSDPRHEIDANRRRISMNDWIETRKRRRKSTYLGLSLCEKEPQRLNEGNPVFAWVA</sequence>
<protein>
    <submittedName>
        <fullName evidence="2">Uncharacterized protein</fullName>
    </submittedName>
</protein>
<feature type="region of interest" description="Disordered" evidence="1">
    <location>
        <begin position="1"/>
        <end position="65"/>
    </location>
</feature>